<feature type="signal peptide" evidence="1">
    <location>
        <begin position="1"/>
        <end position="22"/>
    </location>
</feature>
<dbReference type="SUPFAM" id="SSF56219">
    <property type="entry name" value="DNase I-like"/>
    <property type="match status" value="1"/>
</dbReference>
<keyword evidence="4" id="KW-1185">Reference proteome</keyword>
<name>A0ABT0PCG3_9GAMM</name>
<keyword evidence="1" id="KW-0732">Signal</keyword>
<keyword evidence="3" id="KW-0378">Hydrolase</keyword>
<organism evidence="3 4">
    <name type="scientific">Parendozoicomonas callyspongiae</name>
    <dbReference type="NCBI Taxonomy" id="2942213"/>
    <lineage>
        <taxon>Bacteria</taxon>
        <taxon>Pseudomonadati</taxon>
        <taxon>Pseudomonadota</taxon>
        <taxon>Gammaproteobacteria</taxon>
        <taxon>Oceanospirillales</taxon>
        <taxon>Endozoicomonadaceae</taxon>
        <taxon>Parendozoicomonas</taxon>
    </lineage>
</organism>
<dbReference type="Proteomes" id="UP001203338">
    <property type="component" value="Unassembled WGS sequence"/>
</dbReference>
<comment type="caution">
    <text evidence="3">The sequence shown here is derived from an EMBL/GenBank/DDBJ whole genome shotgun (WGS) entry which is preliminary data.</text>
</comment>
<dbReference type="InterPro" id="IPR047971">
    <property type="entry name" value="ExeM-like"/>
</dbReference>
<keyword evidence="3" id="KW-0255">Endonuclease</keyword>
<evidence type="ECO:0000313" key="3">
    <source>
        <dbReference type="EMBL" id="MCL6268736.1"/>
    </source>
</evidence>
<evidence type="ECO:0000259" key="2">
    <source>
        <dbReference type="PROSITE" id="PS51841"/>
    </source>
</evidence>
<sequence length="1035" mass="113246">MKNSLTPISAAVIAALSIPASASDLIISEYVEGSSYQKAIELFNSGSSAVDLSGYQLVKYNNGDQAKTSVLSLTGSLPAGATYVIAHSQGDDAIKAKAQLLNRTALNFNGDDPIALQTADGTTVDLIGEFGKVSFAKDKTLARKPGSQSSATYTPDQWDVLAKNTIEGLGKAPEGGVTPPPAWKCQGELTQIFDVQGDGDRSPLVPEGQFAGDQVTVEGIVTKRVESLYNGFFLQAEAGDDNPLTSDGIFVFTGSTPDAAIKEGSRVCLQGQVREYYNQTQLSLTKTNFQVLEEDAADVEAAPLVLNPEVALEEQLEAYEGMLVSTTGSDLVVTRNFGFDYGSYRNNMVLSLSTPLYKATQKHPALSDEAKALAAENSKGHLFVDTDQKPKNGVIPYFENFNAETGYIRIGDRVENLEGVIAYSYGEYRLIPETGENLDEADFVHEFTDRTEEPAVPADADLKVASFNVLNYFNSGVGGASNPTGQNRGAGSNEADFLKQQTKIVNALLRIDADIVGLMEIENNGFGELSAIQDLVSALNAELPNTEDHYEFVSTADSAPIGTDAITVGLLYRPAHAKLAKAADIVAMPEQHAKFQALEKGKEVTKTLFKGQRNALVQTFEVKTPHGRKRPLTIAVNHFKSKGSQCYNDFTEYEQPVPFYRGRVDKKKAKRVAGFEEDLQGSCNEFRVSAAEVLGEWMRSNTAGDVIMLGDYNAYGKEDPIRLLTDYNGEGRKLKTAPYTFIGDQVIDGAEGRELSQGYGYVNLAEYAHGTKAFSYSYDGELGSLDHAIGSGSVVAKLTEAADWHINSVENNLFEYSRKYSGSLEKSDNSFSSSDHDPVILTLDYSQAVSRLVFTRILRDAKVSLEMEGFLSDTIARYGISRPEFSQQHVGKTGLFRADGGLQHLRAYEIVGKRGILVMDSVTTAWALILDRSFEKQDLLAMDSYSLNRAKLDVSRERVTDMAIALELADKIGIDSIKLANAMLDNPNLSLDEVLIDVLGMDLDRRTLRRKVRLIRFVMHPRVRIARQRIIRENR</sequence>
<dbReference type="Gene3D" id="3.60.10.10">
    <property type="entry name" value="Endonuclease/exonuclease/phosphatase"/>
    <property type="match status" value="1"/>
</dbReference>
<dbReference type="RefSeq" id="WP_249697569.1">
    <property type="nucleotide sequence ID" value="NZ_JAMFLX010000002.1"/>
</dbReference>
<dbReference type="GO" id="GO:0004519">
    <property type="term" value="F:endonuclease activity"/>
    <property type="evidence" value="ECO:0007669"/>
    <property type="project" value="UniProtKB-KW"/>
</dbReference>
<dbReference type="EMBL" id="JAMFLX010000002">
    <property type="protein sequence ID" value="MCL6268736.1"/>
    <property type="molecule type" value="Genomic_DNA"/>
</dbReference>
<dbReference type="InterPro" id="IPR036415">
    <property type="entry name" value="Lamin_tail_dom_sf"/>
</dbReference>
<dbReference type="PROSITE" id="PS51841">
    <property type="entry name" value="LTD"/>
    <property type="match status" value="1"/>
</dbReference>
<protein>
    <submittedName>
        <fullName evidence="3">ExeM/NucH family extracellular endonuclease</fullName>
    </submittedName>
</protein>
<proteinExistence type="predicted"/>
<keyword evidence="3" id="KW-0540">Nuclease</keyword>
<dbReference type="SUPFAM" id="SSF74853">
    <property type="entry name" value="Lamin A/C globular tail domain"/>
    <property type="match status" value="1"/>
</dbReference>
<dbReference type="NCBIfam" id="NF033681">
    <property type="entry name" value="ExeM_NucH_DNase"/>
    <property type="match status" value="1"/>
</dbReference>
<reference evidence="3 4" key="1">
    <citation type="submission" date="2022-05" db="EMBL/GenBank/DDBJ databases">
        <authorList>
            <person name="Park J.-S."/>
        </authorList>
    </citation>
    <scope>NUCLEOTIDE SEQUENCE [LARGE SCALE GENOMIC DNA]</scope>
    <source>
        <strain evidence="3 4">2012CJ34-2</strain>
    </source>
</reference>
<evidence type="ECO:0000256" key="1">
    <source>
        <dbReference type="SAM" id="SignalP"/>
    </source>
</evidence>
<feature type="chain" id="PRO_5045484071" evidence="1">
    <location>
        <begin position="23"/>
        <end position="1035"/>
    </location>
</feature>
<dbReference type="InterPro" id="IPR001322">
    <property type="entry name" value="Lamin_tail_dom"/>
</dbReference>
<dbReference type="PANTHER" id="PTHR42834:SF1">
    <property type="entry name" value="ENDONUCLEASE_EXONUCLEASE_PHOSPHATASE FAMILY PROTEIN (AFU_ORTHOLOGUE AFUA_3G09210)"/>
    <property type="match status" value="1"/>
</dbReference>
<dbReference type="Pfam" id="PF00932">
    <property type="entry name" value="LTD"/>
    <property type="match status" value="1"/>
</dbReference>
<dbReference type="Gene3D" id="2.60.40.1260">
    <property type="entry name" value="Lamin Tail domain"/>
    <property type="match status" value="1"/>
</dbReference>
<gene>
    <name evidence="3" type="ORF">M3P05_02075</name>
</gene>
<dbReference type="CDD" id="cd04486">
    <property type="entry name" value="YhcR_OBF_like"/>
    <property type="match status" value="1"/>
</dbReference>
<feature type="domain" description="LTD" evidence="2">
    <location>
        <begin position="14"/>
        <end position="137"/>
    </location>
</feature>
<accession>A0ABT0PCG3</accession>
<dbReference type="InterPro" id="IPR036691">
    <property type="entry name" value="Endo/exonu/phosph_ase_sf"/>
</dbReference>
<dbReference type="PANTHER" id="PTHR42834">
    <property type="entry name" value="ENDONUCLEASE/EXONUCLEASE/PHOSPHATASE FAMILY PROTEIN (AFU_ORTHOLOGUE AFUA_3G09210)"/>
    <property type="match status" value="1"/>
</dbReference>
<evidence type="ECO:0000313" key="4">
    <source>
        <dbReference type="Proteomes" id="UP001203338"/>
    </source>
</evidence>